<dbReference type="Proteomes" id="UP000248132">
    <property type="component" value="Unassembled WGS sequence"/>
</dbReference>
<dbReference type="RefSeq" id="WP_110462933.1">
    <property type="nucleotide sequence ID" value="NZ_QKMR01000019.1"/>
</dbReference>
<sequence length="1174" mass="136946">MNYTELIVKKKQYKYSANVFFDLKDEEKLAGFIPNVTTTEIIGEYLYSIIERNNDVHSRILYGSYGTGKSHLLTVLCAILGHINVSGEGFKIFCKSIRKYDAALASFLEGYVKEDKPYLVVPVYSDFPEFDKCISYSLKKELDKNNIKICFKSYFYEAKALLDKWNSGEESSKRLAEVCEKTGIDLKELYIGLENLETVSEKNFNDVFKGMTFGATFVSETGNLLDNIELANQVINETHRGIVFVFDEFGRYIEDSGEDVKVKVIQDLAEYCDHSEYDDYLILVSHKQLSLYTDKMKKELSEEWKKIEGRFKSTSINIKYDQCLSLIPHIIPKTSKWEKFKSKYETELNELYNQAWEFKGFLLPPEGGNPFEGGFPLHPITLYALDRLSKKVAQNERTFFTYLASDEENSLFTQLKNLRGDKFHFIGLDNIYDYFESNIRSFRSTEVYSVYKKLQYALNKLGNIDENRIEIRVLKAMTVIYIISDSAILAADRDTLTHVIDCDDDEVINAIKNIEKLKIVKFMRQYGYYDFLDSSIYDLDSMIDEKIESISDDMAIATLNEEFSGFVIYPHAYNLDYHMNRIFAPVFVQKNEMNKKSFFRTLPKYYDGIIAFVMDKDFDEKEYAAIDGLPKRMIMLINRDADIVRHEVKRFIAIKYFYSKREELKKDDPTVEKELGLYLDEQRGIINDIVNQWRFLETEKIIPFMNGKVLNIKSDVDLSEVASELMKNTFSDTLIVNNDLINKNVISGAIKVARNKALTYIIEDDDIMKNCALLSPEHTIIRSVLSKNGLFNGEKIHRLNSFPNGKDAGTPVKKTLEKFLKKCQEAQTVFAEIYNELKEPPLGLRDGYISILIANALRPYENVSLYFHGSERDYSIEELSKALENPDDYSLYICNWQNKQIEYIEGLERIFADYMNKQTKNRLKELHTAMNRHFIAISKAARSTDRFVSDKTKQYRDIMSVSYKDYNRFFFEILKQISDDEQELVMQIETIRQELENVPVLQNTSVEKVLRKVLKIEEGTGVVHWLQKKYEDDWSFKKHKAFDYHTNSLLEYFQNMNVDESDNQLVQDVAKLVTGFEIEYWNDTKIEDFEEDFENVIRQLDEYEVHDGINDNEIKIVIQAGNVETKTTQFDKKELSGNSQIMFNKMKSTLDIFRHAISYEEKMQVIAKLLDEIM</sequence>
<protein>
    <submittedName>
        <fullName evidence="1">Uncharacterized protein</fullName>
    </submittedName>
</protein>
<dbReference type="AlphaFoldDB" id="A0A318XJ99"/>
<organism evidence="1 2">
    <name type="scientific">Ruminiclostridium sufflavum DSM 19573</name>
    <dbReference type="NCBI Taxonomy" id="1121337"/>
    <lineage>
        <taxon>Bacteria</taxon>
        <taxon>Bacillati</taxon>
        <taxon>Bacillota</taxon>
        <taxon>Clostridia</taxon>
        <taxon>Eubacteriales</taxon>
        <taxon>Oscillospiraceae</taxon>
        <taxon>Ruminiclostridium</taxon>
    </lineage>
</organism>
<evidence type="ECO:0000313" key="1">
    <source>
        <dbReference type="EMBL" id="PYG86606.1"/>
    </source>
</evidence>
<dbReference type="EMBL" id="QKMR01000019">
    <property type="protein sequence ID" value="PYG86606.1"/>
    <property type="molecule type" value="Genomic_DNA"/>
</dbReference>
<reference evidence="1 2" key="1">
    <citation type="submission" date="2018-06" db="EMBL/GenBank/DDBJ databases">
        <title>Genomic Encyclopedia of Type Strains, Phase I: the one thousand microbial genomes (KMG-I) project.</title>
        <authorList>
            <person name="Kyrpides N."/>
        </authorList>
    </citation>
    <scope>NUCLEOTIDE SEQUENCE [LARGE SCALE GENOMIC DNA]</scope>
    <source>
        <strain evidence="1 2">DSM 19573</strain>
    </source>
</reference>
<gene>
    <name evidence="1" type="ORF">LY28_02947</name>
</gene>
<dbReference type="OrthoDB" id="856045at2"/>
<keyword evidence="2" id="KW-1185">Reference proteome</keyword>
<accession>A0A318XJ99</accession>
<name>A0A318XJ99_9FIRM</name>
<comment type="caution">
    <text evidence="1">The sequence shown here is derived from an EMBL/GenBank/DDBJ whole genome shotgun (WGS) entry which is preliminary data.</text>
</comment>
<proteinExistence type="predicted"/>
<evidence type="ECO:0000313" key="2">
    <source>
        <dbReference type="Proteomes" id="UP000248132"/>
    </source>
</evidence>